<keyword evidence="1" id="KW-0812">Transmembrane</keyword>
<sequence>MFPIMFATGNPHSATGTTAAILPTFILWAASLTSFTLQLDLKINITVALAHVTLPSTQLLLAHSAARQLMPQIFESCQLRTTLQKDAGHLNHILITFIVFLFLIVHTPAGGAGNL</sequence>
<keyword evidence="3" id="KW-1185">Reference proteome</keyword>
<keyword evidence="1" id="KW-0472">Membrane</keyword>
<protein>
    <submittedName>
        <fullName evidence="2">Uncharacterized protein</fullName>
    </submittedName>
</protein>
<proteinExistence type="predicted"/>
<comment type="caution">
    <text evidence="2">The sequence shown here is derived from an EMBL/GenBank/DDBJ whole genome shotgun (WGS) entry which is preliminary data.</text>
</comment>
<keyword evidence="1" id="KW-1133">Transmembrane helix</keyword>
<feature type="transmembrane region" description="Helical" evidence="1">
    <location>
        <begin position="20"/>
        <end position="39"/>
    </location>
</feature>
<feature type="transmembrane region" description="Helical" evidence="1">
    <location>
        <begin position="90"/>
        <end position="109"/>
    </location>
</feature>
<dbReference type="Proteomes" id="UP001218218">
    <property type="component" value="Unassembled WGS sequence"/>
</dbReference>
<dbReference type="AlphaFoldDB" id="A0AAD6ZZ87"/>
<gene>
    <name evidence="2" type="ORF">DFH08DRAFT_810259</name>
</gene>
<organism evidence="2 3">
    <name type="scientific">Mycena albidolilacea</name>
    <dbReference type="NCBI Taxonomy" id="1033008"/>
    <lineage>
        <taxon>Eukaryota</taxon>
        <taxon>Fungi</taxon>
        <taxon>Dikarya</taxon>
        <taxon>Basidiomycota</taxon>
        <taxon>Agaricomycotina</taxon>
        <taxon>Agaricomycetes</taxon>
        <taxon>Agaricomycetidae</taxon>
        <taxon>Agaricales</taxon>
        <taxon>Marasmiineae</taxon>
        <taxon>Mycenaceae</taxon>
        <taxon>Mycena</taxon>
    </lineage>
</organism>
<name>A0AAD6ZZ87_9AGAR</name>
<evidence type="ECO:0000256" key="1">
    <source>
        <dbReference type="SAM" id="Phobius"/>
    </source>
</evidence>
<evidence type="ECO:0000313" key="3">
    <source>
        <dbReference type="Proteomes" id="UP001218218"/>
    </source>
</evidence>
<reference evidence="2" key="1">
    <citation type="submission" date="2023-03" db="EMBL/GenBank/DDBJ databases">
        <title>Massive genome expansion in bonnet fungi (Mycena s.s.) driven by repeated elements and novel gene families across ecological guilds.</title>
        <authorList>
            <consortium name="Lawrence Berkeley National Laboratory"/>
            <person name="Harder C.B."/>
            <person name="Miyauchi S."/>
            <person name="Viragh M."/>
            <person name="Kuo A."/>
            <person name="Thoen E."/>
            <person name="Andreopoulos B."/>
            <person name="Lu D."/>
            <person name="Skrede I."/>
            <person name="Drula E."/>
            <person name="Henrissat B."/>
            <person name="Morin E."/>
            <person name="Kohler A."/>
            <person name="Barry K."/>
            <person name="LaButti K."/>
            <person name="Morin E."/>
            <person name="Salamov A."/>
            <person name="Lipzen A."/>
            <person name="Mereny Z."/>
            <person name="Hegedus B."/>
            <person name="Baldrian P."/>
            <person name="Stursova M."/>
            <person name="Weitz H."/>
            <person name="Taylor A."/>
            <person name="Grigoriev I.V."/>
            <person name="Nagy L.G."/>
            <person name="Martin F."/>
            <person name="Kauserud H."/>
        </authorList>
    </citation>
    <scope>NUCLEOTIDE SEQUENCE</scope>
    <source>
        <strain evidence="2">CBHHK002</strain>
    </source>
</reference>
<evidence type="ECO:0000313" key="2">
    <source>
        <dbReference type="EMBL" id="KAJ7346431.1"/>
    </source>
</evidence>
<accession>A0AAD6ZZ87</accession>
<dbReference type="EMBL" id="JARIHO010000021">
    <property type="protein sequence ID" value="KAJ7346431.1"/>
    <property type="molecule type" value="Genomic_DNA"/>
</dbReference>